<feature type="region of interest" description="Disordered" evidence="9">
    <location>
        <begin position="651"/>
        <end position="674"/>
    </location>
</feature>
<feature type="compositionally biased region" description="Basic and acidic residues" evidence="9">
    <location>
        <begin position="376"/>
        <end position="394"/>
    </location>
</feature>
<keyword evidence="12" id="KW-1185">Reference proteome</keyword>
<evidence type="ECO:0000256" key="8">
    <source>
        <dbReference type="ARBA" id="ARBA00023242"/>
    </source>
</evidence>
<dbReference type="Gene3D" id="2.40.50.140">
    <property type="entry name" value="Nucleic acid-binding proteins"/>
    <property type="match status" value="2"/>
</dbReference>
<dbReference type="PANTHER" id="PTHR14513:SF0">
    <property type="entry name" value="PROTECTION OF TELOMERES PROTEIN 1"/>
    <property type="match status" value="1"/>
</dbReference>
<dbReference type="InterPro" id="IPR032042">
    <property type="entry name" value="POT1PC"/>
</dbReference>
<dbReference type="GO" id="GO:0016233">
    <property type="term" value="P:telomere capping"/>
    <property type="evidence" value="ECO:0007669"/>
    <property type="project" value="TreeGrafter"/>
</dbReference>
<keyword evidence="5" id="KW-0158">Chromosome</keyword>
<dbReference type="SMART" id="SM00976">
    <property type="entry name" value="Telo_bind"/>
    <property type="match status" value="1"/>
</dbReference>
<dbReference type="PANTHER" id="PTHR14513">
    <property type="entry name" value="PROTECTION OF TELOMERES 1"/>
    <property type="match status" value="1"/>
</dbReference>
<comment type="subcellular location">
    <subcellularLocation>
        <location evidence="2">Chromosome</location>
        <location evidence="2">Telomere</location>
    </subcellularLocation>
    <subcellularLocation>
        <location evidence="1">Nucleus</location>
    </subcellularLocation>
</comment>
<dbReference type="SUPFAM" id="SSF50249">
    <property type="entry name" value="Nucleic acid-binding proteins"/>
    <property type="match status" value="2"/>
</dbReference>
<protein>
    <recommendedName>
        <fullName evidence="4">Protection of telomeres protein 1</fullName>
    </recommendedName>
</protein>
<feature type="region of interest" description="Disordered" evidence="9">
    <location>
        <begin position="376"/>
        <end position="459"/>
    </location>
</feature>
<dbReference type="GO" id="GO:0032210">
    <property type="term" value="P:regulation of telomere maintenance via telomerase"/>
    <property type="evidence" value="ECO:0007669"/>
    <property type="project" value="TreeGrafter"/>
</dbReference>
<dbReference type="InterPro" id="IPR012340">
    <property type="entry name" value="NA-bd_OB-fold"/>
</dbReference>
<keyword evidence="8" id="KW-0539">Nucleus</keyword>
<evidence type="ECO:0000259" key="10">
    <source>
        <dbReference type="SMART" id="SM00976"/>
    </source>
</evidence>
<dbReference type="FunFam" id="2.40.50.140:FF:000303">
    <property type="entry name" value="Protection of telomeres protein 1"/>
    <property type="match status" value="1"/>
</dbReference>
<organism evidence="11 12">
    <name type="scientific">Coniochaeta hoffmannii</name>
    <dbReference type="NCBI Taxonomy" id="91930"/>
    <lineage>
        <taxon>Eukaryota</taxon>
        <taxon>Fungi</taxon>
        <taxon>Dikarya</taxon>
        <taxon>Ascomycota</taxon>
        <taxon>Pezizomycotina</taxon>
        <taxon>Sordariomycetes</taxon>
        <taxon>Sordariomycetidae</taxon>
        <taxon>Coniochaetales</taxon>
        <taxon>Coniochaetaceae</taxon>
        <taxon>Coniochaeta</taxon>
    </lineage>
</organism>
<accession>A0AA38RW92</accession>
<dbReference type="AlphaFoldDB" id="A0AA38RW92"/>
<dbReference type="Proteomes" id="UP001174691">
    <property type="component" value="Unassembled WGS sequence"/>
</dbReference>
<feature type="region of interest" description="Disordered" evidence="9">
    <location>
        <begin position="136"/>
        <end position="155"/>
    </location>
</feature>
<evidence type="ECO:0000256" key="3">
    <source>
        <dbReference type="ARBA" id="ARBA00008442"/>
    </source>
</evidence>
<name>A0AA38RW92_9PEZI</name>
<evidence type="ECO:0000256" key="2">
    <source>
        <dbReference type="ARBA" id="ARBA00004574"/>
    </source>
</evidence>
<reference evidence="11" key="1">
    <citation type="submission" date="2022-07" db="EMBL/GenBank/DDBJ databases">
        <title>Fungi with potential for degradation of polypropylene.</title>
        <authorList>
            <person name="Gostincar C."/>
        </authorList>
    </citation>
    <scope>NUCLEOTIDE SEQUENCE</scope>
    <source>
        <strain evidence="11">EXF-13287</strain>
    </source>
</reference>
<keyword evidence="6" id="KW-0779">Telomere</keyword>
<evidence type="ECO:0000313" key="12">
    <source>
        <dbReference type="Proteomes" id="UP001174691"/>
    </source>
</evidence>
<evidence type="ECO:0000256" key="1">
    <source>
        <dbReference type="ARBA" id="ARBA00004123"/>
    </source>
</evidence>
<keyword evidence="7" id="KW-0238">DNA-binding</keyword>
<evidence type="ECO:0000256" key="9">
    <source>
        <dbReference type="SAM" id="MobiDB-lite"/>
    </source>
</evidence>
<comment type="caution">
    <text evidence="11">The sequence shown here is derived from an EMBL/GenBank/DDBJ whole genome shotgun (WGS) entry which is preliminary data.</text>
</comment>
<dbReference type="EMBL" id="JANBVN010000025">
    <property type="protein sequence ID" value="KAJ9161189.1"/>
    <property type="molecule type" value="Genomic_DNA"/>
</dbReference>
<gene>
    <name evidence="11" type="ORF">NKR19_g2512</name>
</gene>
<feature type="compositionally biased region" description="Basic and acidic residues" evidence="9">
    <location>
        <begin position="448"/>
        <end position="459"/>
    </location>
</feature>
<comment type="similarity">
    <text evidence="3">Belongs to the telombin family.</text>
</comment>
<dbReference type="Pfam" id="PF16686">
    <property type="entry name" value="POT1PC"/>
    <property type="match status" value="1"/>
</dbReference>
<dbReference type="GO" id="GO:0098505">
    <property type="term" value="F:G-rich strand telomeric DNA binding"/>
    <property type="evidence" value="ECO:0007669"/>
    <property type="project" value="TreeGrafter"/>
</dbReference>
<evidence type="ECO:0000313" key="11">
    <source>
        <dbReference type="EMBL" id="KAJ9161189.1"/>
    </source>
</evidence>
<evidence type="ECO:0000256" key="4">
    <source>
        <dbReference type="ARBA" id="ARBA00015253"/>
    </source>
</evidence>
<proteinExistence type="inferred from homology"/>
<evidence type="ECO:0000256" key="7">
    <source>
        <dbReference type="ARBA" id="ARBA00023125"/>
    </source>
</evidence>
<evidence type="ECO:0000256" key="6">
    <source>
        <dbReference type="ARBA" id="ARBA00022895"/>
    </source>
</evidence>
<dbReference type="GO" id="GO:0000783">
    <property type="term" value="C:nuclear telomere cap complex"/>
    <property type="evidence" value="ECO:0007669"/>
    <property type="project" value="TreeGrafter"/>
</dbReference>
<evidence type="ECO:0000256" key="5">
    <source>
        <dbReference type="ARBA" id="ARBA00022454"/>
    </source>
</evidence>
<feature type="region of interest" description="Disordered" evidence="9">
    <location>
        <begin position="548"/>
        <end position="570"/>
    </location>
</feature>
<dbReference type="Pfam" id="PF02765">
    <property type="entry name" value="POT1"/>
    <property type="match status" value="1"/>
</dbReference>
<feature type="domain" description="Telomeric single stranded DNA binding POT1/Cdc13" evidence="10">
    <location>
        <begin position="25"/>
        <end position="172"/>
    </location>
</feature>
<dbReference type="InterPro" id="IPR011564">
    <property type="entry name" value="Telomer_end-bd_POT1/Cdc13"/>
</dbReference>
<dbReference type="GO" id="GO:0010521">
    <property type="term" value="F:telomerase inhibitor activity"/>
    <property type="evidence" value="ECO:0007669"/>
    <property type="project" value="TreeGrafter"/>
</dbReference>
<sequence length="731" mass="82940">MPWAASSAHGSPRDGDVALSLPKDFRSIQDILDKKVRVGTLTNVCGIVTDFRVPIPTAKTDWKATMTLYDITTEHDYDGIEFSIFRPQANIPEVNAGDVVLVYQVKVQMWNNNPISLITNTRTAIRVYSASKIPKHPKPATKALQPRAGKELEKTPTQEENMYVSYFYHKIDKGSVPQQEEYELMVGRSANVKQKFSLLQDVEEGKFADVIVQACRDPFDQGDKVTLYVTDYTQNNLFFNYTSDGVQDLDSGSGDMYGYTSKTKDSGASNKWVGPYGKMAMQITAWEPHANVIRDDVEAGDWVQLKNVQIKMGRDGNHLEGAMREARNLPNTQRVDVQVYELDDLEDEEAIDPRLKDAVRRWRDYRQANKRVKTLKAFEGKRKSTGRDAEDRTSKSSGGKRKSIADATDATDATDDGASDHHKGKRKHATVDTEEPSKPNSKARRKQQRAEAQKRVEAQETEFREEVLGLNPLILCESPPGRPFMHISSILEQQYYETAVDGDKMRLPVPFVNAKYCANVRVVDFHPERLEDFARPCPRKAKASALDILSDDSGNEAASSSEGEQSEDDRHATRWEWRFALLLEDVSPKAKEPKRLWAVVDNNEAQLLTFLDASNLRKDEENLSRLREKMFTLWGTLEEYKHWELAQADEARKRPPGVAPPPSMSDDEDRGTRRLSKAQLKFAPKVSNKPFTCCLRQYGVRKTETNPALANADERHRWQRLFGLFGTKIRS</sequence>
<dbReference type="InterPro" id="IPR028389">
    <property type="entry name" value="POT1"/>
</dbReference>